<dbReference type="EMBL" id="MH394321">
    <property type="protein sequence ID" value="AXS67688.1"/>
    <property type="molecule type" value="Genomic_DNA"/>
</dbReference>
<protein>
    <submittedName>
        <fullName evidence="1">Ep23/ac146</fullName>
    </submittedName>
</protein>
<organism evidence="1 2">
    <name type="scientific">Cryptophlebia peltastica nucleopolyhedrovirus</name>
    <dbReference type="NCBI Taxonomy" id="2304025"/>
    <lineage>
        <taxon>Viruses</taxon>
        <taxon>Viruses incertae sedis</taxon>
        <taxon>Naldaviricetes</taxon>
        <taxon>Lefavirales</taxon>
        <taxon>Baculoviridae</taxon>
        <taxon>Alphabaculovirus</taxon>
        <taxon>Alphabaculovirus crypeltasticae</taxon>
    </lineage>
</organism>
<accession>A0A346RNP1</accession>
<proteinExistence type="predicted"/>
<dbReference type="InterPro" id="IPR009235">
    <property type="entry name" value="AcMNPV_Orf146"/>
</dbReference>
<evidence type="ECO:0000313" key="1">
    <source>
        <dbReference type="EMBL" id="AXS67688.1"/>
    </source>
</evidence>
<name>A0A346RNP1_9ABAC</name>
<dbReference type="Proteomes" id="UP000500845">
    <property type="component" value="Segment"/>
</dbReference>
<dbReference type="Pfam" id="PF05959">
    <property type="entry name" value="DUF884"/>
    <property type="match status" value="1"/>
</dbReference>
<sequence length="200" mass="23120">MKVHLYRPTYDNSIITFVCPTSINGFNIVLFCDDTEKDDKDEVISTKLVSGYENTPKRKVHVVLDILNEIDMKKFKDGFVVSCVRLPYIYSKLIFNEYFTTPLSLVVMTSKTEDQVWHIFSVRRKTELLSTKKIKGVNLVDENGRDVFIKKELIAVTGNVPANFISILSKPISHEKNFEIVTHMWRNIKTKNDPVRIVCD</sequence>
<reference evidence="1 2" key="1">
    <citation type="journal article" date="2018" name="J. Invertebr. Pathol.">
        <title>Morphological, genetic and biological characterisation of a novel alphabaculovirus isolated from Cryptophlebia peltastica (Lepidoptera: Tortricidae).</title>
        <authorList>
            <person name="Marsberg T."/>
            <person name="Jukes M.D."/>
            <person name="Krejmer-Rabalska M."/>
            <person name="Rabalski L."/>
            <person name="Knox C.M."/>
            <person name="Moore S.D."/>
            <person name="Hill M.P."/>
            <person name="Szewczyk B."/>
        </authorList>
    </citation>
    <scope>NUCLEOTIDE SEQUENCE [LARGE SCALE GENOMIC DNA]</scope>
    <source>
        <strain evidence="1">SA</strain>
    </source>
</reference>
<dbReference type="RefSeq" id="YP_010086896.1">
    <property type="nucleotide sequence ID" value="NC_055500.1"/>
</dbReference>
<evidence type="ECO:0000313" key="2">
    <source>
        <dbReference type="Proteomes" id="UP000500845"/>
    </source>
</evidence>
<keyword evidence="2" id="KW-1185">Reference proteome</keyword>
<dbReference type="KEGG" id="vg:65102141"/>
<dbReference type="GeneID" id="65102141"/>